<organism evidence="2 3">
    <name type="scientific">Opisthorchis viverrini</name>
    <name type="common">Southeast Asian liver fluke</name>
    <dbReference type="NCBI Taxonomy" id="6198"/>
    <lineage>
        <taxon>Eukaryota</taxon>
        <taxon>Metazoa</taxon>
        <taxon>Spiralia</taxon>
        <taxon>Lophotrochozoa</taxon>
        <taxon>Platyhelminthes</taxon>
        <taxon>Trematoda</taxon>
        <taxon>Digenea</taxon>
        <taxon>Opisthorchiida</taxon>
        <taxon>Opisthorchiata</taxon>
        <taxon>Opisthorchiidae</taxon>
        <taxon>Opisthorchis</taxon>
    </lineage>
</organism>
<sequence>MKEDSASEGNVGEDELYRSIGSEAEMDYTSNEEILVRDSREKSKLTYLKQLGRENRRGLGSEWDEALCCSSQGGRGYSDRGRGCSYRVGHGSERAIHLSKTAWKREQKRTWLIVGRGTELFFSGGRGYSDRGRGCSYRVGHGSDLGRHSGGQALK</sequence>
<evidence type="ECO:0000313" key="3">
    <source>
        <dbReference type="Proteomes" id="UP000054324"/>
    </source>
</evidence>
<dbReference type="RefSeq" id="XP_009162180.1">
    <property type="nucleotide sequence ID" value="XM_009163916.1"/>
</dbReference>
<evidence type="ECO:0000256" key="1">
    <source>
        <dbReference type="SAM" id="MobiDB-lite"/>
    </source>
</evidence>
<dbReference type="Proteomes" id="UP000054324">
    <property type="component" value="Unassembled WGS sequence"/>
</dbReference>
<dbReference type="GeneID" id="20314396"/>
<dbReference type="KEGG" id="ovi:T265_00208"/>
<name>A0A075A2S2_OPIVI</name>
<gene>
    <name evidence="2" type="ORF">T265_00208</name>
</gene>
<dbReference type="AlphaFoldDB" id="A0A075A2S2"/>
<accession>A0A075A2S2</accession>
<feature type="region of interest" description="Disordered" evidence="1">
    <location>
        <begin position="1"/>
        <end position="24"/>
    </location>
</feature>
<reference evidence="2 3" key="1">
    <citation type="submission" date="2013-11" db="EMBL/GenBank/DDBJ databases">
        <title>Opisthorchis viverrini - life in the bile duct.</title>
        <authorList>
            <person name="Young N.D."/>
            <person name="Nagarajan N."/>
            <person name="Lin S.J."/>
            <person name="Korhonen P.K."/>
            <person name="Jex A.R."/>
            <person name="Hall R.S."/>
            <person name="Safavi-Hemami H."/>
            <person name="Kaewkong W."/>
            <person name="Bertrand D."/>
            <person name="Gao S."/>
            <person name="Seet Q."/>
            <person name="Wongkham S."/>
            <person name="Teh B.T."/>
            <person name="Wongkham C."/>
            <person name="Intapan P.M."/>
            <person name="Maleewong W."/>
            <person name="Yang X."/>
            <person name="Hu M."/>
            <person name="Wang Z."/>
            <person name="Hofmann A."/>
            <person name="Sternberg P.W."/>
            <person name="Tan P."/>
            <person name="Wang J."/>
            <person name="Gasser R.B."/>
        </authorList>
    </citation>
    <scope>NUCLEOTIDE SEQUENCE [LARGE SCALE GENOMIC DNA]</scope>
</reference>
<dbReference type="CTD" id="20314396"/>
<keyword evidence="3" id="KW-1185">Reference proteome</keyword>
<protein>
    <submittedName>
        <fullName evidence="2">Uncharacterized protein</fullName>
    </submittedName>
</protein>
<dbReference type="EMBL" id="KL596620">
    <property type="protein sequence ID" value="KER34018.1"/>
    <property type="molecule type" value="Genomic_DNA"/>
</dbReference>
<evidence type="ECO:0000313" key="2">
    <source>
        <dbReference type="EMBL" id="KER34018.1"/>
    </source>
</evidence>
<proteinExistence type="predicted"/>